<dbReference type="InterPro" id="IPR003593">
    <property type="entry name" value="AAA+_ATPase"/>
</dbReference>
<keyword evidence="3" id="KW-0547">Nucleotide-binding</keyword>
<dbReference type="RefSeq" id="WP_076148869.1">
    <property type="nucleotide sequence ID" value="NZ_LWLN01000003.1"/>
</dbReference>
<dbReference type="PANTHER" id="PTHR10763">
    <property type="entry name" value="CELL DIVISION CONTROL PROTEIN 6-RELATED"/>
    <property type="match status" value="1"/>
</dbReference>
<gene>
    <name evidence="6" type="ORF">A6E15_19425</name>
</gene>
<dbReference type="InterPro" id="IPR027417">
    <property type="entry name" value="P-loop_NTPase"/>
</dbReference>
<dbReference type="SUPFAM" id="SSF52540">
    <property type="entry name" value="P-loop containing nucleoside triphosphate hydrolases"/>
    <property type="match status" value="1"/>
</dbReference>
<sequence>MHSGPQREIIGEREILRESHDPETIRYRDSEINTLTTLLSPTLGGGITETALIHGPPGSGKTCTTTAVLEEIETQHSVPTATVNCWKDHTPSRALYTIVESLVGDTAYDREQTPESVLLDAVEDAITEPTILFLDEADKLVEDDILRDLYEIDDVRLLFAANNRHQVVGDLEHRVYSRIGTAQDIEFEKYHDYQLVQILEDRMVAAKVNPEIVPDEAVEGIADAAGRDARKAIATLRNALDIVLIDDAECVTDPIIERARQKAEVDIARLRISSLTDQQTAVLKVLADIEPATSGTIYDEYERRIDDPSVSRTVRGWLSTKFPQYNLVTILEDEHPQEYELTAAAREIVE</sequence>
<evidence type="ECO:0000313" key="7">
    <source>
        <dbReference type="Proteomes" id="UP000189370"/>
    </source>
</evidence>
<dbReference type="Gene3D" id="1.10.8.60">
    <property type="match status" value="1"/>
</dbReference>
<dbReference type="InterPro" id="IPR050311">
    <property type="entry name" value="ORC1/CDC6"/>
</dbReference>
<dbReference type="GO" id="GO:0006260">
    <property type="term" value="P:DNA replication"/>
    <property type="evidence" value="ECO:0007669"/>
    <property type="project" value="UniProtKB-KW"/>
</dbReference>
<dbReference type="InterPro" id="IPR049945">
    <property type="entry name" value="AAA_22"/>
</dbReference>
<evidence type="ECO:0000256" key="3">
    <source>
        <dbReference type="ARBA" id="ARBA00022741"/>
    </source>
</evidence>
<keyword evidence="7" id="KW-1185">Reference proteome</keyword>
<dbReference type="SMART" id="SM00382">
    <property type="entry name" value="AAA"/>
    <property type="match status" value="1"/>
</dbReference>
<dbReference type="EMBL" id="LWLN01000003">
    <property type="protein sequence ID" value="OLZ39136.1"/>
    <property type="molecule type" value="Genomic_DNA"/>
</dbReference>
<evidence type="ECO:0000259" key="5">
    <source>
        <dbReference type="SMART" id="SM00382"/>
    </source>
</evidence>
<feature type="domain" description="AAA+ ATPase" evidence="5">
    <location>
        <begin position="47"/>
        <end position="191"/>
    </location>
</feature>
<dbReference type="PANTHER" id="PTHR10763:SF22">
    <property type="entry name" value="ORC1-TYPE DNA REPLICATION PROTEIN"/>
    <property type="match status" value="1"/>
</dbReference>
<dbReference type="Pfam" id="PF13401">
    <property type="entry name" value="AAA_22"/>
    <property type="match status" value="1"/>
</dbReference>
<reference evidence="7" key="1">
    <citation type="submission" date="2016-04" db="EMBL/GenBank/DDBJ databases">
        <authorList>
            <person name="Chen S.-C."/>
            <person name="Lai M.-C."/>
        </authorList>
    </citation>
    <scope>NUCLEOTIDE SEQUENCE [LARGE SCALE GENOMIC DNA]</scope>
    <source>
        <strain evidence="7">AB14</strain>
    </source>
</reference>
<proteinExistence type="inferred from homology"/>
<dbReference type="STRING" id="301967.A6E15_19425"/>
<evidence type="ECO:0000256" key="2">
    <source>
        <dbReference type="ARBA" id="ARBA00022705"/>
    </source>
</evidence>
<protein>
    <recommendedName>
        <fullName evidence="5">AAA+ ATPase domain-containing protein</fullName>
    </recommendedName>
</protein>
<accession>A0A1S8AR98</accession>
<dbReference type="Proteomes" id="UP000189370">
    <property type="component" value="Unassembled WGS sequence"/>
</dbReference>
<organism evidence="6 7">
    <name type="scientific">Natrinema saccharevitans</name>
    <dbReference type="NCBI Taxonomy" id="301967"/>
    <lineage>
        <taxon>Archaea</taxon>
        <taxon>Methanobacteriati</taxon>
        <taxon>Methanobacteriota</taxon>
        <taxon>Stenosarchaea group</taxon>
        <taxon>Halobacteria</taxon>
        <taxon>Halobacteriales</taxon>
        <taxon>Natrialbaceae</taxon>
        <taxon>Natrinema</taxon>
    </lineage>
</organism>
<evidence type="ECO:0000256" key="4">
    <source>
        <dbReference type="ARBA" id="ARBA00022840"/>
    </source>
</evidence>
<dbReference type="CDD" id="cd00009">
    <property type="entry name" value="AAA"/>
    <property type="match status" value="1"/>
</dbReference>
<keyword evidence="2" id="KW-0235">DNA replication</keyword>
<dbReference type="GO" id="GO:0005524">
    <property type="term" value="F:ATP binding"/>
    <property type="evidence" value="ECO:0007669"/>
    <property type="project" value="UniProtKB-KW"/>
</dbReference>
<dbReference type="OrthoDB" id="270161at2157"/>
<dbReference type="GO" id="GO:0016887">
    <property type="term" value="F:ATP hydrolysis activity"/>
    <property type="evidence" value="ECO:0007669"/>
    <property type="project" value="InterPro"/>
</dbReference>
<keyword evidence="4" id="KW-0067">ATP-binding</keyword>
<evidence type="ECO:0000256" key="1">
    <source>
        <dbReference type="ARBA" id="ARBA00006184"/>
    </source>
</evidence>
<evidence type="ECO:0000313" key="6">
    <source>
        <dbReference type="EMBL" id="OLZ39136.1"/>
    </source>
</evidence>
<comment type="similarity">
    <text evidence="1">Belongs to the CDC6/cdc18 family.</text>
</comment>
<dbReference type="Gene3D" id="3.40.50.300">
    <property type="entry name" value="P-loop containing nucleotide triphosphate hydrolases"/>
    <property type="match status" value="1"/>
</dbReference>
<name>A0A1S8AR98_9EURY</name>
<comment type="caution">
    <text evidence="6">The sequence shown here is derived from an EMBL/GenBank/DDBJ whole genome shotgun (WGS) entry which is preliminary data.</text>
</comment>
<dbReference type="AlphaFoldDB" id="A0A1S8AR98"/>